<evidence type="ECO:0000256" key="1">
    <source>
        <dbReference type="ARBA" id="ARBA00022801"/>
    </source>
</evidence>
<feature type="region of interest" description="Disordered" evidence="2">
    <location>
        <begin position="160"/>
        <end position="193"/>
    </location>
</feature>
<reference evidence="4" key="1">
    <citation type="submission" date="2020-03" db="EMBL/GenBank/DDBJ databases">
        <title>Solimonas marina sp. nov., isolated from deep seawater of the Pacific Ocean.</title>
        <authorList>
            <person name="Liu X."/>
            <person name="Lai Q."/>
            <person name="Sun F."/>
            <person name="Gai Y."/>
            <person name="Li G."/>
            <person name="Shao Z."/>
        </authorList>
    </citation>
    <scope>NUCLEOTIDE SEQUENCE</scope>
    <source>
        <strain evidence="4">C16B3</strain>
    </source>
</reference>
<evidence type="ECO:0000256" key="3">
    <source>
        <dbReference type="SAM" id="SignalP"/>
    </source>
</evidence>
<dbReference type="Gene3D" id="3.40.720.10">
    <property type="entry name" value="Alkaline Phosphatase, subunit A"/>
    <property type="match status" value="1"/>
</dbReference>
<dbReference type="PANTHER" id="PTHR31956">
    <property type="entry name" value="NON-SPECIFIC PHOSPHOLIPASE C4-RELATED"/>
    <property type="match status" value="1"/>
</dbReference>
<evidence type="ECO:0000313" key="5">
    <source>
        <dbReference type="Proteomes" id="UP000653472"/>
    </source>
</evidence>
<accession>A0A969W8R6</accession>
<dbReference type="EMBL" id="JAAVXB010000005">
    <property type="protein sequence ID" value="NKF22796.1"/>
    <property type="molecule type" value="Genomic_DNA"/>
</dbReference>
<dbReference type="InterPro" id="IPR017850">
    <property type="entry name" value="Alkaline_phosphatase_core_sf"/>
</dbReference>
<dbReference type="SUPFAM" id="SSF53649">
    <property type="entry name" value="Alkaline phosphatase-like"/>
    <property type="match status" value="1"/>
</dbReference>
<dbReference type="AlphaFoldDB" id="A0A969W8R6"/>
<feature type="signal peptide" evidence="3">
    <location>
        <begin position="1"/>
        <end position="26"/>
    </location>
</feature>
<keyword evidence="1" id="KW-0378">Hydrolase</keyword>
<dbReference type="PANTHER" id="PTHR31956:SF8">
    <property type="entry name" value="ACID PHOSPHATASE PHOA (AFU_ORTHOLOGUE AFUA_1G03570)"/>
    <property type="match status" value="1"/>
</dbReference>
<feature type="chain" id="PRO_5038099321" evidence="3">
    <location>
        <begin position="27"/>
        <end position="416"/>
    </location>
</feature>
<proteinExistence type="predicted"/>
<protein>
    <submittedName>
        <fullName evidence="4">Phosphoesterase</fullName>
    </submittedName>
</protein>
<comment type="caution">
    <text evidence="4">The sequence shown here is derived from an EMBL/GenBank/DDBJ whole genome shotgun (WGS) entry which is preliminary data.</text>
</comment>
<gene>
    <name evidence="4" type="ORF">G7Y82_10750</name>
</gene>
<name>A0A969W8R6_9GAMM</name>
<dbReference type="InterPro" id="IPR007312">
    <property type="entry name" value="Phosphoesterase"/>
</dbReference>
<sequence>MSFFHHPARQRSAWAALMLVMLAACGGGGDAGVAPVSDHIGHVFLIVMENKSYDRTFGDDGAPYLGKQLPTQGVLLENYYATGHASLDNYVAMISGQAPNALTQADCPRLSEFLPLAPVVNGQVVGVGCLYPTSVPSIADEFRAAGISWKGYMQDMGNEPDRYDPSLAASDTRPQGPRTCGHGTVDGKDDTQSATATDQYATRHDPFMYFHSIIDDQTYCDEHVVNLDDALADDLKRVDTTPAFSFITPNLCDDGHDSNCADGEVGGLTGVDRFLQKWVPRILNSPAYQQDGLLIITYDESTNSASNPSDMDACCGESGSLSQLLLQPGILGPGGGRVGAVLISPFIAPGTVSSVPYNHYSLLRSISDIFGVAYLGHAADGDTDAGTDCDPEAQPCSFGNDVYTRQMPVLPARPAS</sequence>
<keyword evidence="3" id="KW-0732">Signal</keyword>
<organism evidence="4 5">
    <name type="scientific">Solimonas marina</name>
    <dbReference type="NCBI Taxonomy" id="2714601"/>
    <lineage>
        <taxon>Bacteria</taxon>
        <taxon>Pseudomonadati</taxon>
        <taxon>Pseudomonadota</taxon>
        <taxon>Gammaproteobacteria</taxon>
        <taxon>Nevskiales</taxon>
        <taxon>Nevskiaceae</taxon>
        <taxon>Solimonas</taxon>
    </lineage>
</organism>
<dbReference type="GO" id="GO:0009395">
    <property type="term" value="P:phospholipid catabolic process"/>
    <property type="evidence" value="ECO:0007669"/>
    <property type="project" value="TreeGrafter"/>
</dbReference>
<dbReference type="Proteomes" id="UP000653472">
    <property type="component" value="Unassembled WGS sequence"/>
</dbReference>
<dbReference type="Pfam" id="PF04185">
    <property type="entry name" value="Phosphoesterase"/>
    <property type="match status" value="1"/>
</dbReference>
<evidence type="ECO:0000256" key="2">
    <source>
        <dbReference type="SAM" id="MobiDB-lite"/>
    </source>
</evidence>
<evidence type="ECO:0000313" key="4">
    <source>
        <dbReference type="EMBL" id="NKF22796.1"/>
    </source>
</evidence>
<keyword evidence="5" id="KW-1185">Reference proteome</keyword>
<dbReference type="GO" id="GO:0016788">
    <property type="term" value="F:hydrolase activity, acting on ester bonds"/>
    <property type="evidence" value="ECO:0007669"/>
    <property type="project" value="InterPro"/>
</dbReference>